<feature type="compositionally biased region" description="Basic and acidic residues" evidence="1">
    <location>
        <begin position="112"/>
        <end position="128"/>
    </location>
</feature>
<protein>
    <submittedName>
        <fullName evidence="2">Uncharacterized protein</fullName>
    </submittedName>
</protein>
<feature type="compositionally biased region" description="Basic residues" evidence="1">
    <location>
        <begin position="16"/>
        <end position="26"/>
    </location>
</feature>
<comment type="caution">
    <text evidence="2">The sequence shown here is derived from an EMBL/GenBank/DDBJ whole genome shotgun (WGS) entry which is preliminary data.</text>
</comment>
<feature type="region of interest" description="Disordered" evidence="1">
    <location>
        <begin position="108"/>
        <end position="137"/>
    </location>
</feature>
<name>A0ABR0B1H5_9CRUS</name>
<organism evidence="2 3">
    <name type="scientific">Daphnia magna</name>
    <dbReference type="NCBI Taxonomy" id="35525"/>
    <lineage>
        <taxon>Eukaryota</taxon>
        <taxon>Metazoa</taxon>
        <taxon>Ecdysozoa</taxon>
        <taxon>Arthropoda</taxon>
        <taxon>Crustacea</taxon>
        <taxon>Branchiopoda</taxon>
        <taxon>Diplostraca</taxon>
        <taxon>Cladocera</taxon>
        <taxon>Anomopoda</taxon>
        <taxon>Daphniidae</taxon>
        <taxon>Daphnia</taxon>
    </lineage>
</organism>
<feature type="compositionally biased region" description="Basic and acidic residues" evidence="1">
    <location>
        <begin position="70"/>
        <end position="91"/>
    </location>
</feature>
<dbReference type="EMBL" id="JAOYFB010000040">
    <property type="protein sequence ID" value="KAK4035547.1"/>
    <property type="molecule type" value="Genomic_DNA"/>
</dbReference>
<accession>A0ABR0B1H5</accession>
<evidence type="ECO:0000313" key="3">
    <source>
        <dbReference type="Proteomes" id="UP001234178"/>
    </source>
</evidence>
<dbReference type="Proteomes" id="UP001234178">
    <property type="component" value="Unassembled WGS sequence"/>
</dbReference>
<keyword evidence="3" id="KW-1185">Reference proteome</keyword>
<gene>
    <name evidence="2" type="ORF">OUZ56_027634</name>
</gene>
<feature type="compositionally biased region" description="Basic and acidic residues" evidence="1">
    <location>
        <begin position="27"/>
        <end position="39"/>
    </location>
</feature>
<feature type="region of interest" description="Disordered" evidence="1">
    <location>
        <begin position="1"/>
        <end position="96"/>
    </location>
</feature>
<proteinExistence type="predicted"/>
<reference evidence="2 3" key="1">
    <citation type="journal article" date="2023" name="Nucleic Acids Res.">
        <title>The hologenome of Daphnia magna reveals possible DNA methylation and microbiome-mediated evolution of the host genome.</title>
        <authorList>
            <person name="Chaturvedi A."/>
            <person name="Li X."/>
            <person name="Dhandapani V."/>
            <person name="Marshall H."/>
            <person name="Kissane S."/>
            <person name="Cuenca-Cambronero M."/>
            <person name="Asole G."/>
            <person name="Calvet F."/>
            <person name="Ruiz-Romero M."/>
            <person name="Marangio P."/>
            <person name="Guigo R."/>
            <person name="Rago D."/>
            <person name="Mirbahai L."/>
            <person name="Eastwood N."/>
            <person name="Colbourne J.K."/>
            <person name="Zhou J."/>
            <person name="Mallon E."/>
            <person name="Orsini L."/>
        </authorList>
    </citation>
    <scope>NUCLEOTIDE SEQUENCE [LARGE SCALE GENOMIC DNA]</scope>
    <source>
        <strain evidence="2">LRV0_1</strain>
    </source>
</reference>
<evidence type="ECO:0000256" key="1">
    <source>
        <dbReference type="SAM" id="MobiDB-lite"/>
    </source>
</evidence>
<sequence>MHISSIQRKATTTAQCRRKIRRKKKVGERAKQQPKEDKQPPSSWRLLRLGTSGYVEHKRDVPSRKKKKEMHTEDGKLTRDCNRDRQQEGRQHQKRGWVRVVSCPHLPSTRQTLDKHTDVKLVSREVHLRNGKHKSRN</sequence>
<evidence type="ECO:0000313" key="2">
    <source>
        <dbReference type="EMBL" id="KAK4035547.1"/>
    </source>
</evidence>
<feature type="compositionally biased region" description="Polar residues" evidence="1">
    <location>
        <begin position="1"/>
        <end position="15"/>
    </location>
</feature>